<reference evidence="1 2" key="1">
    <citation type="submission" date="2014-11" db="EMBL/GenBank/DDBJ databases">
        <authorList>
            <person name="Zhu J."/>
            <person name="Qi W."/>
            <person name="Song R."/>
        </authorList>
    </citation>
    <scope>NUCLEOTIDE SEQUENCE [LARGE SCALE GENOMIC DNA]</scope>
</reference>
<dbReference type="VEuPathDB" id="CryptoDB:Vbra_21031"/>
<dbReference type="InterPro" id="IPR023231">
    <property type="entry name" value="GSKIP_dom_sf"/>
</dbReference>
<evidence type="ECO:0000313" key="1">
    <source>
        <dbReference type="EMBL" id="CEM03183.1"/>
    </source>
</evidence>
<dbReference type="AlphaFoldDB" id="A0A0G4EWQ7"/>
<dbReference type="Proteomes" id="UP000041254">
    <property type="component" value="Unassembled WGS sequence"/>
</dbReference>
<keyword evidence="2" id="KW-1185">Reference proteome</keyword>
<sequence length="112" mass="12629">MSISVREDVGHIQQHYQDFFESFQLQSMTDASATFIITLAEEDGNARRLTIERTPVCFQILSDDGMPAGSESCKGEAFESIEQLLNRVAPRLFQRKMQQLTMAKLAKELEAG</sequence>
<name>A0A0G4EWQ7_VITBC</name>
<organism evidence="1 2">
    <name type="scientific">Vitrella brassicaformis (strain CCMP3155)</name>
    <dbReference type="NCBI Taxonomy" id="1169540"/>
    <lineage>
        <taxon>Eukaryota</taxon>
        <taxon>Sar</taxon>
        <taxon>Alveolata</taxon>
        <taxon>Colpodellida</taxon>
        <taxon>Vitrellaceae</taxon>
        <taxon>Vitrella</taxon>
    </lineage>
</organism>
<dbReference type="EMBL" id="CDMY01000336">
    <property type="protein sequence ID" value="CEM03183.1"/>
    <property type="molecule type" value="Genomic_DNA"/>
</dbReference>
<evidence type="ECO:0008006" key="3">
    <source>
        <dbReference type="Google" id="ProtNLM"/>
    </source>
</evidence>
<protein>
    <recommendedName>
        <fullName evidence="3">GSKIP domain-containing protein</fullName>
    </recommendedName>
</protein>
<evidence type="ECO:0000313" key="2">
    <source>
        <dbReference type="Proteomes" id="UP000041254"/>
    </source>
</evidence>
<proteinExistence type="predicted"/>
<dbReference type="InParanoid" id="A0A0G4EWQ7"/>
<accession>A0A0G4EWQ7</accession>
<dbReference type="Gene3D" id="3.30.2280.10">
    <property type="entry name" value="Hypothetical protein (hspc210)"/>
    <property type="match status" value="1"/>
</dbReference>
<gene>
    <name evidence="1" type="ORF">Vbra_21031</name>
</gene>